<evidence type="ECO:0000313" key="2">
    <source>
        <dbReference type="Proteomes" id="UP001160148"/>
    </source>
</evidence>
<gene>
    <name evidence="1" type="ORF">MEUPH1_LOCUS16850</name>
</gene>
<reference evidence="1 2" key="1">
    <citation type="submission" date="2023-01" db="EMBL/GenBank/DDBJ databases">
        <authorList>
            <person name="Whitehead M."/>
        </authorList>
    </citation>
    <scope>NUCLEOTIDE SEQUENCE [LARGE SCALE GENOMIC DNA]</scope>
</reference>
<accession>A0AAV0X0G4</accession>
<organism evidence="1 2">
    <name type="scientific">Macrosiphum euphorbiae</name>
    <name type="common">potato aphid</name>
    <dbReference type="NCBI Taxonomy" id="13131"/>
    <lineage>
        <taxon>Eukaryota</taxon>
        <taxon>Metazoa</taxon>
        <taxon>Ecdysozoa</taxon>
        <taxon>Arthropoda</taxon>
        <taxon>Hexapoda</taxon>
        <taxon>Insecta</taxon>
        <taxon>Pterygota</taxon>
        <taxon>Neoptera</taxon>
        <taxon>Paraneoptera</taxon>
        <taxon>Hemiptera</taxon>
        <taxon>Sternorrhyncha</taxon>
        <taxon>Aphidomorpha</taxon>
        <taxon>Aphidoidea</taxon>
        <taxon>Aphididae</taxon>
        <taxon>Macrosiphini</taxon>
        <taxon>Macrosiphum</taxon>
    </lineage>
</organism>
<evidence type="ECO:0000313" key="1">
    <source>
        <dbReference type="EMBL" id="CAI6361700.1"/>
    </source>
</evidence>
<dbReference type="Proteomes" id="UP001160148">
    <property type="component" value="Unassembled WGS sequence"/>
</dbReference>
<proteinExistence type="predicted"/>
<comment type="caution">
    <text evidence="1">The sequence shown here is derived from an EMBL/GenBank/DDBJ whole genome shotgun (WGS) entry which is preliminary data.</text>
</comment>
<sequence>MPQPNTFMKFENYERTQKHPFALYADFESFLVKQNNSNNTRNTCIIHDHDLMSYCYYIKPSEDIPIELLNKYNISTKPVMFRGDSSLGKGNVAKRFMDDIVKVAKNIEKLLQTNVPLTMTMENNKTQKYCRSRDMSVLQIKM</sequence>
<dbReference type="EMBL" id="CARXXK010000003">
    <property type="protein sequence ID" value="CAI6361700.1"/>
    <property type="molecule type" value="Genomic_DNA"/>
</dbReference>
<keyword evidence="2" id="KW-1185">Reference proteome</keyword>
<protein>
    <submittedName>
        <fullName evidence="1">Uncharacterized protein</fullName>
    </submittedName>
</protein>
<dbReference type="AlphaFoldDB" id="A0AAV0X0G4"/>
<name>A0AAV0X0G4_9HEMI</name>